<dbReference type="EMBL" id="UGXT01000002">
    <property type="protein sequence ID" value="SUH39612.1"/>
    <property type="molecule type" value="Genomic_DNA"/>
</dbReference>
<proteinExistence type="predicted"/>
<reference evidence="1 2" key="1">
    <citation type="submission" date="2018-06" db="EMBL/GenBank/DDBJ databases">
        <authorList>
            <consortium name="Pathogen Informatics"/>
            <person name="Doyle S."/>
        </authorList>
    </citation>
    <scope>NUCLEOTIDE SEQUENCE [LARGE SCALE GENOMIC DNA]</scope>
    <source>
        <strain evidence="1 2">NCTC8261</strain>
    </source>
</reference>
<dbReference type="InterPro" id="IPR023296">
    <property type="entry name" value="Glyco_hydro_beta-prop_sf"/>
</dbReference>
<accession>A0A379WZZ8</accession>
<keyword evidence="1" id="KW-0326">Glycosidase</keyword>
<gene>
    <name evidence="1" type="ORF">NCTC8261_05978</name>
</gene>
<evidence type="ECO:0000313" key="1">
    <source>
        <dbReference type="EMBL" id="SUH39612.1"/>
    </source>
</evidence>
<dbReference type="Gene3D" id="2.115.10.20">
    <property type="entry name" value="Glycosyl hydrolase domain, family 43"/>
    <property type="match status" value="1"/>
</dbReference>
<protein>
    <submittedName>
        <fullName evidence="1">Glycosyl hydrolase</fullName>
        <ecNumber evidence="1">3.2.1.55</ecNumber>
    </submittedName>
</protein>
<dbReference type="AlphaFoldDB" id="A0A379WZZ8"/>
<keyword evidence="1" id="KW-0378">Hydrolase</keyword>
<organism evidence="1 2">
    <name type="scientific">Salmonella enterica I</name>
    <dbReference type="NCBI Taxonomy" id="59201"/>
    <lineage>
        <taxon>Bacteria</taxon>
        <taxon>Pseudomonadati</taxon>
        <taxon>Pseudomonadota</taxon>
        <taxon>Gammaproteobacteria</taxon>
        <taxon>Enterobacterales</taxon>
        <taxon>Enterobacteriaceae</taxon>
        <taxon>Salmonella</taxon>
    </lineage>
</organism>
<sequence length="71" mass="8089">MPTHSPASGRRKVRLKHRLIPSPSMATTFYHQGKQWYLWAQKAPDIAGNSNIYLAELENPWTIKGRAGKTQ</sequence>
<dbReference type="EC" id="3.2.1.55" evidence="1"/>
<dbReference type="Proteomes" id="UP000254712">
    <property type="component" value="Unassembled WGS sequence"/>
</dbReference>
<dbReference type="GO" id="GO:0046556">
    <property type="term" value="F:alpha-L-arabinofuranosidase activity"/>
    <property type="evidence" value="ECO:0007669"/>
    <property type="project" value="UniProtKB-EC"/>
</dbReference>
<evidence type="ECO:0000313" key="2">
    <source>
        <dbReference type="Proteomes" id="UP000254712"/>
    </source>
</evidence>
<name>A0A379WZZ8_SALET</name>